<organism evidence="2">
    <name type="scientific">Noctiluca scintillans</name>
    <name type="common">Sea sparkle</name>
    <name type="synonym">Red tide dinoflagellate</name>
    <dbReference type="NCBI Taxonomy" id="2966"/>
    <lineage>
        <taxon>Eukaryota</taxon>
        <taxon>Sar</taxon>
        <taxon>Alveolata</taxon>
        <taxon>Dinophyceae</taxon>
        <taxon>Noctilucales</taxon>
        <taxon>Noctilucaceae</taxon>
        <taxon>Noctiluca</taxon>
    </lineage>
</organism>
<feature type="compositionally biased region" description="Polar residues" evidence="1">
    <location>
        <begin position="286"/>
        <end position="311"/>
    </location>
</feature>
<name>A0A7S1F3X8_NOCSC</name>
<evidence type="ECO:0000256" key="1">
    <source>
        <dbReference type="SAM" id="MobiDB-lite"/>
    </source>
</evidence>
<feature type="region of interest" description="Disordered" evidence="1">
    <location>
        <begin position="262"/>
        <end position="311"/>
    </location>
</feature>
<gene>
    <name evidence="2" type="ORF">NSCI0253_LOCUS17542</name>
</gene>
<proteinExistence type="predicted"/>
<protein>
    <submittedName>
        <fullName evidence="2">Uncharacterized protein</fullName>
    </submittedName>
</protein>
<sequence>MAQVSPLSSSPDGHHSPVVCSALILHLVGKAFAMPPKGLRQPFAWNLNAKPFVPANAVSESFSNRARPAALEGQAEVGLATYGNGGSSSRSMNAVSLARSPDSCTVRSEFAAVDARHGVSQAQWRGHGAGRPRDARKAAAVTRAPEGFEEDGDVLALLGSALLEAFATDAQSCSSTGSDRSIRDPLADCEWLSSGSSSRGDETTKCEFGRGIVGLQAAEKLSKGGASTWCSPPDWVQKGGSSLENGPLCFLRPETDVIARCPPPPFPPPPPGMSTDSGVRWPPLQNFGSLPATQTSWAQSLSDRGSGTAGS</sequence>
<dbReference type="EMBL" id="HBFQ01024802">
    <property type="protein sequence ID" value="CAD8843194.1"/>
    <property type="molecule type" value="Transcribed_RNA"/>
</dbReference>
<reference evidence="2" key="1">
    <citation type="submission" date="2021-01" db="EMBL/GenBank/DDBJ databases">
        <authorList>
            <person name="Corre E."/>
            <person name="Pelletier E."/>
            <person name="Niang G."/>
            <person name="Scheremetjew M."/>
            <person name="Finn R."/>
            <person name="Kale V."/>
            <person name="Holt S."/>
            <person name="Cochrane G."/>
            <person name="Meng A."/>
            <person name="Brown T."/>
            <person name="Cohen L."/>
        </authorList>
    </citation>
    <scope>NUCLEOTIDE SEQUENCE</scope>
</reference>
<accession>A0A7S1F3X8</accession>
<dbReference type="AlphaFoldDB" id="A0A7S1F3X8"/>
<evidence type="ECO:0000313" key="2">
    <source>
        <dbReference type="EMBL" id="CAD8843194.1"/>
    </source>
</evidence>
<feature type="compositionally biased region" description="Pro residues" evidence="1">
    <location>
        <begin position="262"/>
        <end position="272"/>
    </location>
</feature>